<dbReference type="OrthoDB" id="10368820at2759"/>
<evidence type="ECO:0000313" key="2">
    <source>
        <dbReference type="EMBL" id="KAJ1985023.1"/>
    </source>
</evidence>
<feature type="domain" description="Nucleolus and neural progenitor protein-like N-terminal" evidence="1">
    <location>
        <begin position="51"/>
        <end position="204"/>
    </location>
</feature>
<dbReference type="EMBL" id="JANBQB010000006">
    <property type="protein sequence ID" value="KAJ1985023.1"/>
    <property type="molecule type" value="Genomic_DNA"/>
</dbReference>
<dbReference type="Proteomes" id="UP001151582">
    <property type="component" value="Unassembled WGS sequence"/>
</dbReference>
<protein>
    <recommendedName>
        <fullName evidence="1">Nucleolus and neural progenitor protein-like N-terminal domain-containing protein</fullName>
    </recommendedName>
</protein>
<accession>A0A9W8B6J0</accession>
<evidence type="ECO:0000313" key="3">
    <source>
        <dbReference type="Proteomes" id="UP001151582"/>
    </source>
</evidence>
<organism evidence="2 3">
    <name type="scientific">Dimargaris verticillata</name>
    <dbReference type="NCBI Taxonomy" id="2761393"/>
    <lineage>
        <taxon>Eukaryota</taxon>
        <taxon>Fungi</taxon>
        <taxon>Fungi incertae sedis</taxon>
        <taxon>Zoopagomycota</taxon>
        <taxon>Kickxellomycotina</taxon>
        <taxon>Dimargaritomycetes</taxon>
        <taxon>Dimargaritales</taxon>
        <taxon>Dimargaritaceae</taxon>
        <taxon>Dimargaris</taxon>
    </lineage>
</organism>
<comment type="caution">
    <text evidence="2">The sequence shown here is derived from an EMBL/GenBank/DDBJ whole genome shotgun (WGS) entry which is preliminary data.</text>
</comment>
<keyword evidence="3" id="KW-1185">Reference proteome</keyword>
<dbReference type="AlphaFoldDB" id="A0A9W8B6J0"/>
<sequence>MAYSVLARAQPPLPVRQNPETAHKATPDNRLTYALPDVPSIPKDMPSRLHTCLRPLLKLESQTLFWSEAMLFKKIMFRFTNAHKRAVYFQAALQMRRLFKRLEECNLQRVVLLLQSVLGNGSKHSASVPSHYLLLLTHFTLAQYLLLLDQLSEVAEKAYVSFGQTVREGFYVSLCITMMGCCSRLRRIALQWKSTLGQVYDDLYLCLKDYQRQ</sequence>
<name>A0A9W8B6J0_9FUNG</name>
<evidence type="ECO:0000259" key="1">
    <source>
        <dbReference type="Pfam" id="PF14780"/>
    </source>
</evidence>
<proteinExistence type="predicted"/>
<dbReference type="Pfam" id="PF14780">
    <property type="entry name" value="NEPRO_N"/>
    <property type="match status" value="1"/>
</dbReference>
<gene>
    <name evidence="2" type="ORF">H4R34_000280</name>
</gene>
<dbReference type="InterPro" id="IPR027951">
    <property type="entry name" value="Nepro_N"/>
</dbReference>
<reference evidence="2" key="1">
    <citation type="submission" date="2022-07" db="EMBL/GenBank/DDBJ databases">
        <title>Phylogenomic reconstructions and comparative analyses of Kickxellomycotina fungi.</title>
        <authorList>
            <person name="Reynolds N.K."/>
            <person name="Stajich J.E."/>
            <person name="Barry K."/>
            <person name="Grigoriev I.V."/>
            <person name="Crous P."/>
            <person name="Smith M.E."/>
        </authorList>
    </citation>
    <scope>NUCLEOTIDE SEQUENCE</scope>
    <source>
        <strain evidence="2">RSA 567</strain>
    </source>
</reference>